<evidence type="ECO:0000256" key="1">
    <source>
        <dbReference type="ARBA" id="ARBA00022690"/>
    </source>
</evidence>
<evidence type="ECO:0000313" key="10">
    <source>
        <dbReference type="EMBL" id="CAB5077080.1"/>
    </source>
</evidence>
<dbReference type="Gene3D" id="2.60.40.2020">
    <property type="match status" value="1"/>
</dbReference>
<dbReference type="EMBL" id="CAEZXY010000055">
    <property type="protein sequence ID" value="CAB4712318.1"/>
    <property type="molecule type" value="Genomic_DNA"/>
</dbReference>
<evidence type="ECO:0000256" key="3">
    <source>
        <dbReference type="SAM" id="MobiDB-lite"/>
    </source>
</evidence>
<keyword evidence="2" id="KW-0789">Thiol protease inhibitor</keyword>
<evidence type="ECO:0000313" key="5">
    <source>
        <dbReference type="EMBL" id="CAB4583768.1"/>
    </source>
</evidence>
<dbReference type="AlphaFoldDB" id="A0A6J7LH38"/>
<protein>
    <submittedName>
        <fullName evidence="9">Unannotated protein</fullName>
    </submittedName>
</protein>
<dbReference type="EMBL" id="CAFAAM010000102">
    <property type="protein sequence ID" value="CAB4805904.1"/>
    <property type="molecule type" value="Genomic_DNA"/>
</dbReference>
<dbReference type="EMBL" id="CAFBRD010000044">
    <property type="protein sequence ID" value="CAB5077080.1"/>
    <property type="molecule type" value="Genomic_DNA"/>
</dbReference>
<organism evidence="9">
    <name type="scientific">freshwater metagenome</name>
    <dbReference type="NCBI Taxonomy" id="449393"/>
    <lineage>
        <taxon>unclassified sequences</taxon>
        <taxon>metagenomes</taxon>
        <taxon>ecological metagenomes</taxon>
    </lineage>
</organism>
<name>A0A6J7LH38_9ZZZZ</name>
<sequence>MGPRPPVALSIPTKGRSLNSMNSDRTPIRMTHNRVVPPSRLRHLAVVAIGLVTLLVGCSSGPSSNSDQAHAETSIPGRVDPPTYVDPSVTISTAVGREFAIMLPADPGSGWRWVLAPIDNSRLIALGSGFSDDAQLIAKAQIATATTTTTPPTTRFNAAAASSTTTTTSPVVLPLVQIISFAGRSVGPATLSFRYTQIAGQPQAENKVLTFTVRVVPEAPTTTTTEAQTTTTVTAGKTTTTR</sequence>
<reference evidence="9" key="1">
    <citation type="submission" date="2020-05" db="EMBL/GenBank/DDBJ databases">
        <authorList>
            <person name="Chiriac C."/>
            <person name="Salcher M."/>
            <person name="Ghai R."/>
            <person name="Kavagutti S V."/>
        </authorList>
    </citation>
    <scope>NUCLEOTIDE SEQUENCE</scope>
</reference>
<feature type="region of interest" description="Disordered" evidence="3">
    <location>
        <begin position="221"/>
        <end position="242"/>
    </location>
</feature>
<evidence type="ECO:0000313" key="6">
    <source>
        <dbReference type="EMBL" id="CAB4622457.1"/>
    </source>
</evidence>
<evidence type="ECO:0000313" key="4">
    <source>
        <dbReference type="EMBL" id="CAB4345779.1"/>
    </source>
</evidence>
<feature type="region of interest" description="Disordered" evidence="3">
    <location>
        <begin position="1"/>
        <end position="25"/>
    </location>
</feature>
<evidence type="ECO:0000313" key="9">
    <source>
        <dbReference type="EMBL" id="CAB4965289.1"/>
    </source>
</evidence>
<dbReference type="SUPFAM" id="SSF141066">
    <property type="entry name" value="ICP-like"/>
    <property type="match status" value="1"/>
</dbReference>
<evidence type="ECO:0000313" key="7">
    <source>
        <dbReference type="EMBL" id="CAB4712318.1"/>
    </source>
</evidence>
<gene>
    <name evidence="5" type="ORF">UFOPK1762_00831</name>
    <name evidence="6" type="ORF">UFOPK1906_00891</name>
    <name evidence="7" type="ORF">UFOPK2624_01184</name>
    <name evidence="8" type="ORF">UFOPK3010_00861</name>
    <name evidence="4" type="ORF">UFOPK3331_01616</name>
    <name evidence="9" type="ORF">UFOPK3785_01876</name>
    <name evidence="10" type="ORF">UFOPK4371_00930</name>
</gene>
<dbReference type="EMBL" id="CAEZVC010000046">
    <property type="protein sequence ID" value="CAB4622457.1"/>
    <property type="molecule type" value="Genomic_DNA"/>
</dbReference>
<dbReference type="EMBL" id="CAEZTY010000024">
    <property type="protein sequence ID" value="CAB4583768.1"/>
    <property type="molecule type" value="Genomic_DNA"/>
</dbReference>
<proteinExistence type="predicted"/>
<dbReference type="EMBL" id="CAESAL010000079">
    <property type="protein sequence ID" value="CAB4345779.1"/>
    <property type="molecule type" value="Genomic_DNA"/>
</dbReference>
<feature type="compositionally biased region" description="Polar residues" evidence="3">
    <location>
        <begin position="16"/>
        <end position="25"/>
    </location>
</feature>
<dbReference type="EMBL" id="CAFBNJ010000146">
    <property type="protein sequence ID" value="CAB4965289.1"/>
    <property type="molecule type" value="Genomic_DNA"/>
</dbReference>
<dbReference type="InterPro" id="IPR036331">
    <property type="entry name" value="Chagasin-like_sf"/>
</dbReference>
<feature type="region of interest" description="Disordered" evidence="3">
    <location>
        <begin position="62"/>
        <end position="83"/>
    </location>
</feature>
<dbReference type="GO" id="GO:0004869">
    <property type="term" value="F:cysteine-type endopeptidase inhibitor activity"/>
    <property type="evidence" value="ECO:0007669"/>
    <property type="project" value="UniProtKB-KW"/>
</dbReference>
<keyword evidence="1" id="KW-0646">Protease inhibitor</keyword>
<evidence type="ECO:0000256" key="2">
    <source>
        <dbReference type="ARBA" id="ARBA00022704"/>
    </source>
</evidence>
<accession>A0A6J7LH38</accession>
<evidence type="ECO:0000313" key="8">
    <source>
        <dbReference type="EMBL" id="CAB4805904.1"/>
    </source>
</evidence>